<keyword evidence="2" id="KW-1185">Reference proteome</keyword>
<organism evidence="1 2">
    <name type="scientific">Pseudophaeobacter arcticus</name>
    <dbReference type="NCBI Taxonomy" id="385492"/>
    <lineage>
        <taxon>Bacteria</taxon>
        <taxon>Pseudomonadati</taxon>
        <taxon>Pseudomonadota</taxon>
        <taxon>Alphaproteobacteria</taxon>
        <taxon>Rhodobacterales</taxon>
        <taxon>Paracoccaceae</taxon>
        <taxon>Pseudophaeobacter</taxon>
    </lineage>
</organism>
<sequence>MADLLPPVELAFSVTGTPIVIIAQTEVSSPTQLSQAAPALSDPKWAFAYAQMVNHIVQGDDFELIIKPEEFQQRYMERYNAEDPNEEVGPGTIRLHNFGIPDFAAIHQPMKNGDELIFFVENMFMGIPYRVTMTEGSAPNYYPVAMVE</sequence>
<comment type="caution">
    <text evidence="1">The sequence shown here is derived from an EMBL/GenBank/DDBJ whole genome shotgun (WGS) entry which is preliminary data.</text>
</comment>
<proteinExistence type="predicted"/>
<evidence type="ECO:0000313" key="2">
    <source>
        <dbReference type="Proteomes" id="UP001441944"/>
    </source>
</evidence>
<gene>
    <name evidence="1" type="ORF">NBRC116598_36950</name>
</gene>
<dbReference type="Proteomes" id="UP001441944">
    <property type="component" value="Unassembled WGS sequence"/>
</dbReference>
<dbReference type="EMBL" id="BAABWU010000020">
    <property type="protein sequence ID" value="GAA6198250.1"/>
    <property type="molecule type" value="Genomic_DNA"/>
</dbReference>
<dbReference type="RefSeq" id="WP_297339016.1">
    <property type="nucleotide sequence ID" value="NZ_BAABWU010000020.1"/>
</dbReference>
<reference evidence="1 2" key="1">
    <citation type="submission" date="2024-04" db="EMBL/GenBank/DDBJ databases">
        <title>Draft genome sequence of Pseudophaeobacter arcticus NBRC 116598.</title>
        <authorList>
            <person name="Miyakawa T."/>
            <person name="Kusuya Y."/>
            <person name="Miura T."/>
        </authorList>
    </citation>
    <scope>NUCLEOTIDE SEQUENCE [LARGE SCALE GENOMIC DNA]</scope>
    <source>
        <strain evidence="1 2">SU-CL00105</strain>
    </source>
</reference>
<name>A0ABQ0AQY1_9RHOB</name>
<evidence type="ECO:0000313" key="1">
    <source>
        <dbReference type="EMBL" id="GAA6198250.1"/>
    </source>
</evidence>
<protein>
    <submittedName>
        <fullName evidence="1">Uncharacterized protein</fullName>
    </submittedName>
</protein>
<accession>A0ABQ0AQY1</accession>